<organism evidence="3 4">
    <name type="scientific">Anguilla anguilla</name>
    <name type="common">European freshwater eel</name>
    <name type="synonym">Muraena anguilla</name>
    <dbReference type="NCBI Taxonomy" id="7936"/>
    <lineage>
        <taxon>Eukaryota</taxon>
        <taxon>Metazoa</taxon>
        <taxon>Chordata</taxon>
        <taxon>Craniata</taxon>
        <taxon>Vertebrata</taxon>
        <taxon>Euteleostomi</taxon>
        <taxon>Actinopterygii</taxon>
        <taxon>Neopterygii</taxon>
        <taxon>Teleostei</taxon>
        <taxon>Anguilliformes</taxon>
        <taxon>Anguillidae</taxon>
        <taxon>Anguilla</taxon>
    </lineage>
</organism>
<accession>A0A9D3MC11</accession>
<proteinExistence type="predicted"/>
<dbReference type="InterPro" id="IPR038891">
    <property type="entry name" value="FSIP2"/>
</dbReference>
<keyword evidence="4" id="KW-1185">Reference proteome</keyword>
<sequence length="410" mass="47822">MEPLPPVKDLLQQDELSEALQLIRARAPTQKLHVPCGVQLTVSRAKMGHSLYQPTSDFLNMGPALSIMKPSYNSLHDPHLYSYHYRRTTHNELRKGKYITKDNEVICSLKDYNIYEGYLRTLKLVADRTYDETQRDKMRKFIEFQEQGLLPGDVSLADVTEVLLEEGVVNRRQLLQAESVQQKNEQKGQEVENDSGQNGTDFYTELYMLTWNADDRSRLMMYEREFRHEQNKKKYLREIQKERDRKKQAALAQKCAIQHKELQEILKIAEGAAKEHSNRSKLQGDKFRLVPPGGNQYLLCRKRSVESRILRSDQLTRSEQKATSTEHKQCTLEHEHDDREWAALESNCEDCEWMEDSGENSELVDEVLREATEATEADHLGLRPRRRPFCLPPLRTGRRRDEMDQSCAIL</sequence>
<protein>
    <submittedName>
        <fullName evidence="3">Uncharacterized protein</fullName>
    </submittedName>
</protein>
<dbReference type="EMBL" id="JAFIRN010000009">
    <property type="protein sequence ID" value="KAG5842888.1"/>
    <property type="molecule type" value="Genomic_DNA"/>
</dbReference>
<evidence type="ECO:0000313" key="4">
    <source>
        <dbReference type="Proteomes" id="UP001044222"/>
    </source>
</evidence>
<feature type="region of interest" description="Disordered" evidence="2">
    <location>
        <begin position="179"/>
        <end position="198"/>
    </location>
</feature>
<reference evidence="3" key="1">
    <citation type="submission" date="2021-01" db="EMBL/GenBank/DDBJ databases">
        <title>A chromosome-scale assembly of European eel, Anguilla anguilla.</title>
        <authorList>
            <person name="Henkel C."/>
            <person name="Jong-Raadsen S.A."/>
            <person name="Dufour S."/>
            <person name="Weltzien F.-A."/>
            <person name="Palstra A.P."/>
            <person name="Pelster B."/>
            <person name="Spaink H.P."/>
            <person name="Van Den Thillart G.E."/>
            <person name="Jansen H."/>
            <person name="Zahm M."/>
            <person name="Klopp C."/>
            <person name="Cedric C."/>
            <person name="Louis A."/>
            <person name="Berthelot C."/>
            <person name="Parey E."/>
            <person name="Roest Crollius H."/>
            <person name="Montfort J."/>
            <person name="Robinson-Rechavi M."/>
            <person name="Bucao C."/>
            <person name="Bouchez O."/>
            <person name="Gislard M."/>
            <person name="Lluch J."/>
            <person name="Milhes M."/>
            <person name="Lampietro C."/>
            <person name="Lopez Roques C."/>
            <person name="Donnadieu C."/>
            <person name="Braasch I."/>
            <person name="Desvignes T."/>
            <person name="Postlethwait J."/>
            <person name="Bobe J."/>
            <person name="Guiguen Y."/>
            <person name="Dirks R."/>
        </authorList>
    </citation>
    <scope>NUCLEOTIDE SEQUENCE</scope>
    <source>
        <strain evidence="3">Tag_6206</strain>
        <tissue evidence="3">Liver</tissue>
    </source>
</reference>
<dbReference type="Proteomes" id="UP001044222">
    <property type="component" value="Chromosome 9"/>
</dbReference>
<evidence type="ECO:0000256" key="1">
    <source>
        <dbReference type="SAM" id="Coils"/>
    </source>
</evidence>
<dbReference type="PANTHER" id="PTHR47315:SF3">
    <property type="entry name" value="FIBROUS SHEATH-INTERACTING PROTEIN 2-LIKE"/>
    <property type="match status" value="1"/>
</dbReference>
<keyword evidence="1" id="KW-0175">Coiled coil</keyword>
<evidence type="ECO:0000256" key="2">
    <source>
        <dbReference type="SAM" id="MobiDB-lite"/>
    </source>
</evidence>
<dbReference type="AlphaFoldDB" id="A0A9D3MC11"/>
<evidence type="ECO:0000313" key="3">
    <source>
        <dbReference type="EMBL" id="KAG5842888.1"/>
    </source>
</evidence>
<dbReference type="PANTHER" id="PTHR47315">
    <property type="entry name" value="FIBROUS SHEATH INTERACTING PROTEIN 2"/>
    <property type="match status" value="1"/>
</dbReference>
<name>A0A9D3MC11_ANGAN</name>
<feature type="coiled-coil region" evidence="1">
    <location>
        <begin position="232"/>
        <end position="279"/>
    </location>
</feature>
<gene>
    <name evidence="3" type="ORF">ANANG_G00182540</name>
</gene>
<comment type="caution">
    <text evidence="3">The sequence shown here is derived from an EMBL/GenBank/DDBJ whole genome shotgun (WGS) entry which is preliminary data.</text>
</comment>